<dbReference type="Proteomes" id="UP001189429">
    <property type="component" value="Unassembled WGS sequence"/>
</dbReference>
<keyword evidence="3" id="KW-0732">Signal</keyword>
<dbReference type="Gene3D" id="3.30.200.20">
    <property type="entry name" value="Phosphorylase Kinase, domain 1"/>
    <property type="match status" value="1"/>
</dbReference>
<accession>A0ABN9UE79</accession>
<reference evidence="5" key="1">
    <citation type="submission" date="2023-10" db="EMBL/GenBank/DDBJ databases">
        <authorList>
            <person name="Chen Y."/>
            <person name="Shah S."/>
            <person name="Dougan E. K."/>
            <person name="Thang M."/>
            <person name="Chan C."/>
        </authorList>
    </citation>
    <scope>NUCLEOTIDE SEQUENCE [LARGE SCALE GENOMIC DNA]</scope>
</reference>
<evidence type="ECO:0000256" key="2">
    <source>
        <dbReference type="SAM" id="MobiDB-lite"/>
    </source>
</evidence>
<dbReference type="InterPro" id="IPR053235">
    <property type="entry name" value="Ser_Thr_kinase"/>
</dbReference>
<dbReference type="InterPro" id="IPR017441">
    <property type="entry name" value="Protein_kinase_ATP_BS"/>
</dbReference>
<dbReference type="Pfam" id="PF00069">
    <property type="entry name" value="Pkinase"/>
    <property type="match status" value="1"/>
</dbReference>
<dbReference type="EMBL" id="CAUYUJ010015762">
    <property type="protein sequence ID" value="CAK0857854.1"/>
    <property type="molecule type" value="Genomic_DNA"/>
</dbReference>
<feature type="region of interest" description="Disordered" evidence="2">
    <location>
        <begin position="407"/>
        <end position="464"/>
    </location>
</feature>
<dbReference type="Gene3D" id="1.10.510.10">
    <property type="entry name" value="Transferase(Phosphotransferase) domain 1"/>
    <property type="match status" value="1"/>
</dbReference>
<evidence type="ECO:0000313" key="6">
    <source>
        <dbReference type="Proteomes" id="UP001189429"/>
    </source>
</evidence>
<dbReference type="InterPro" id="IPR011009">
    <property type="entry name" value="Kinase-like_dom_sf"/>
</dbReference>
<keyword evidence="1" id="KW-0547">Nucleotide-binding</keyword>
<dbReference type="SMART" id="SM00220">
    <property type="entry name" value="S_TKc"/>
    <property type="match status" value="1"/>
</dbReference>
<feature type="binding site" evidence="1">
    <location>
        <position position="153"/>
    </location>
    <ligand>
        <name>ATP</name>
        <dbReference type="ChEBI" id="CHEBI:30616"/>
    </ligand>
</feature>
<feature type="signal peptide" evidence="3">
    <location>
        <begin position="1"/>
        <end position="27"/>
    </location>
</feature>
<proteinExistence type="predicted"/>
<dbReference type="SUPFAM" id="SSF56112">
    <property type="entry name" value="Protein kinase-like (PK-like)"/>
    <property type="match status" value="1"/>
</dbReference>
<dbReference type="PANTHER" id="PTHR24361">
    <property type="entry name" value="MITOGEN-ACTIVATED KINASE KINASE KINASE"/>
    <property type="match status" value="1"/>
</dbReference>
<dbReference type="InterPro" id="IPR000719">
    <property type="entry name" value="Prot_kinase_dom"/>
</dbReference>
<feature type="chain" id="PRO_5046259954" description="Protein kinase domain-containing protein" evidence="3">
    <location>
        <begin position="28"/>
        <end position="464"/>
    </location>
</feature>
<comment type="caution">
    <text evidence="5">The sequence shown here is derived from an EMBL/GenBank/DDBJ whole genome shotgun (WGS) entry which is preliminary data.</text>
</comment>
<organism evidence="5 6">
    <name type="scientific">Prorocentrum cordatum</name>
    <dbReference type="NCBI Taxonomy" id="2364126"/>
    <lineage>
        <taxon>Eukaryota</taxon>
        <taxon>Sar</taxon>
        <taxon>Alveolata</taxon>
        <taxon>Dinophyceae</taxon>
        <taxon>Prorocentrales</taxon>
        <taxon>Prorocentraceae</taxon>
        <taxon>Prorocentrum</taxon>
    </lineage>
</organism>
<evidence type="ECO:0000313" key="5">
    <source>
        <dbReference type="EMBL" id="CAK0857854.1"/>
    </source>
</evidence>
<sequence length="464" mass="51975">MAVRIANRLASARSALALLLVISVAETTRVTDALADDAQPEAVPANESSLVEASGQTVAAVVEGELAQAGHLLGGRFVLERFVESREVMSRLDRHEEMNLLDRLNGTQDSVSPGESFPSSATDFTDTSHLGQGNFGDVWDAYDQRLQRRVAVKIFYSRSSGRKRYLTWNTATPKEQQELKENADECMLVQGILHHKDVYPWGASHICTCYEDRHVSKYVGTDSVVYLVLEPCGKSLEKIRSSLGTGSSAILAARQITQQVLEALAFLSRLNPPLIHHDMKLDNAVALEDGSTWHVKLIDWGCFVWGTSRNQFSSAIGDRRYMPPEFHAHQAFVMPPYTFDMYGAGLMHMELVCPSLQVPDWFTMNQFAVGTSWPAIHHAVRYRCPRTPTADLQLIYTLTAQVSSMRPDPMDAKDYPIFTSTDTSMRPTPTPPPPRRPSRPLPTFPEPRWPEEQQWPFPLDGPHR</sequence>
<evidence type="ECO:0000256" key="3">
    <source>
        <dbReference type="SAM" id="SignalP"/>
    </source>
</evidence>
<keyword evidence="1" id="KW-0067">ATP-binding</keyword>
<evidence type="ECO:0000259" key="4">
    <source>
        <dbReference type="PROSITE" id="PS50011"/>
    </source>
</evidence>
<feature type="compositionally biased region" description="Pro residues" evidence="2">
    <location>
        <begin position="428"/>
        <end position="447"/>
    </location>
</feature>
<feature type="domain" description="Protein kinase" evidence="4">
    <location>
        <begin position="124"/>
        <end position="418"/>
    </location>
</feature>
<protein>
    <recommendedName>
        <fullName evidence="4">Protein kinase domain-containing protein</fullName>
    </recommendedName>
</protein>
<gene>
    <name evidence="5" type="ORF">PCOR1329_LOCUS47811</name>
</gene>
<dbReference type="PROSITE" id="PS00107">
    <property type="entry name" value="PROTEIN_KINASE_ATP"/>
    <property type="match status" value="1"/>
</dbReference>
<keyword evidence="6" id="KW-1185">Reference proteome</keyword>
<name>A0ABN9UE79_9DINO</name>
<evidence type="ECO:0000256" key="1">
    <source>
        <dbReference type="PROSITE-ProRule" id="PRU10141"/>
    </source>
</evidence>
<dbReference type="PROSITE" id="PS50011">
    <property type="entry name" value="PROTEIN_KINASE_DOM"/>
    <property type="match status" value="1"/>
</dbReference>